<dbReference type="AlphaFoldDB" id="A0A5J6SY22"/>
<dbReference type="OrthoDB" id="2626955at2"/>
<protein>
    <submittedName>
        <fullName evidence="1">DUF1292 domain-containing protein</fullName>
    </submittedName>
</protein>
<keyword evidence="2" id="KW-1185">Reference proteome</keyword>
<dbReference type="Pfam" id="PF06949">
    <property type="entry name" value="DUF1292"/>
    <property type="match status" value="1"/>
</dbReference>
<evidence type="ECO:0000313" key="2">
    <source>
        <dbReference type="Proteomes" id="UP000325517"/>
    </source>
</evidence>
<name>A0A5J6SY22_9BACI</name>
<dbReference type="InterPro" id="IPR009711">
    <property type="entry name" value="UPF0473"/>
</dbReference>
<proteinExistence type="predicted"/>
<dbReference type="KEGG" id="psyo:PB01_16955"/>
<sequence>MGSIEVGDILSVMDRDNQKQKIEVIGLLTIEDKEYAAFAFADDGQEKNEKEVGVFFYRNVDGGELAELETDEEYEKVSATFMEMLEAG</sequence>
<organism evidence="1 2">
    <name type="scientific">Psychrobacillus glaciei</name>
    <dbReference type="NCBI Taxonomy" id="2283160"/>
    <lineage>
        <taxon>Bacteria</taxon>
        <taxon>Bacillati</taxon>
        <taxon>Bacillota</taxon>
        <taxon>Bacilli</taxon>
        <taxon>Bacillales</taxon>
        <taxon>Bacillaceae</taxon>
        <taxon>Psychrobacillus</taxon>
    </lineage>
</organism>
<dbReference type="EMBL" id="CP031223">
    <property type="protein sequence ID" value="QFG01228.1"/>
    <property type="molecule type" value="Genomic_DNA"/>
</dbReference>
<evidence type="ECO:0000313" key="1">
    <source>
        <dbReference type="EMBL" id="QFG01228.1"/>
    </source>
</evidence>
<reference evidence="1 2" key="1">
    <citation type="submission" date="2018-07" db="EMBL/GenBank/DDBJ databases">
        <title>Complete genome sequence of Psychrobacillus sp. PB01, isolated from iceberg, and comparative genome analysis of Psychrobacillus strains.</title>
        <authorList>
            <person name="Lee P.C."/>
        </authorList>
    </citation>
    <scope>NUCLEOTIDE SEQUENCE [LARGE SCALE GENOMIC DNA]</scope>
    <source>
        <strain evidence="1 2">PB01</strain>
    </source>
</reference>
<accession>A0A5J6SY22</accession>
<dbReference type="Proteomes" id="UP000325517">
    <property type="component" value="Chromosome"/>
</dbReference>
<gene>
    <name evidence="1" type="ORF">PB01_16955</name>
</gene>